<sequence length="414" mass="46449">GDIRHVAVSEHTALRWRQVRVGQPEWPLGPPSAEEQCPPPCLLAHDPSCRAQMEHRPSCSICRGCKGFVGASADPRKQGNMVLWGYGFHEDGLKAGKSAAQSLLGQKSSLLLNPKQMVPSWTETGARLLVTRFLNQYVTIGNMTILEEGGTMFSFGEVDKKCLVKTVLRVATEADLGMADAYINGYFSFVDKREGLLNLFLSNDFFSIFLDPSMTYSCAVFKVEDESLEVAQQRKVNLLIKKAKVERNHHVLEIGSGWGSLAMEVVKQTGCKYTGITLSEEQLKYAQMKVKEAGLEDRITFLLCDYRQIPSRCKYDRIISCEMIEGVGHEFMDDFFGCCESLLAPDGLFVLQFISIPEERYEEYRRSSDFIKEYIFPGGCLPSLARITSAMSTASRLWYASSRLRTSGTITTRR</sequence>
<dbReference type="Gramene" id="AET2Gv20074200.24">
    <property type="protein sequence ID" value="AET2Gv20074200.24"/>
    <property type="gene ID" value="AET2Gv20074200"/>
</dbReference>
<dbReference type="AlphaFoldDB" id="A0A453ACY3"/>
<keyword evidence="2" id="KW-1185">Reference proteome</keyword>
<evidence type="ECO:0000313" key="1">
    <source>
        <dbReference type="EnsemblPlants" id="AET2Gv20074200.24"/>
    </source>
</evidence>
<organism evidence="1 2">
    <name type="scientific">Aegilops tauschii subsp. strangulata</name>
    <name type="common">Goatgrass</name>
    <dbReference type="NCBI Taxonomy" id="200361"/>
    <lineage>
        <taxon>Eukaryota</taxon>
        <taxon>Viridiplantae</taxon>
        <taxon>Streptophyta</taxon>
        <taxon>Embryophyta</taxon>
        <taxon>Tracheophyta</taxon>
        <taxon>Spermatophyta</taxon>
        <taxon>Magnoliopsida</taxon>
        <taxon>Liliopsida</taxon>
        <taxon>Poales</taxon>
        <taxon>Poaceae</taxon>
        <taxon>BOP clade</taxon>
        <taxon>Pooideae</taxon>
        <taxon>Triticodae</taxon>
        <taxon>Triticeae</taxon>
        <taxon>Triticinae</taxon>
        <taxon>Aegilops</taxon>
    </lineage>
</organism>
<dbReference type="Proteomes" id="UP000015105">
    <property type="component" value="Chromosome 2D"/>
</dbReference>
<reference evidence="2" key="2">
    <citation type="journal article" date="2017" name="Nat. Plants">
        <title>The Aegilops tauschii genome reveals multiple impacts of transposons.</title>
        <authorList>
            <person name="Zhao G."/>
            <person name="Zou C."/>
            <person name="Li K."/>
            <person name="Wang K."/>
            <person name="Li T."/>
            <person name="Gao L."/>
            <person name="Zhang X."/>
            <person name="Wang H."/>
            <person name="Yang Z."/>
            <person name="Liu X."/>
            <person name="Jiang W."/>
            <person name="Mao L."/>
            <person name="Kong X."/>
            <person name="Jiao Y."/>
            <person name="Jia J."/>
        </authorList>
    </citation>
    <scope>NUCLEOTIDE SEQUENCE [LARGE SCALE GENOMIC DNA]</scope>
    <source>
        <strain evidence="2">cv. AL8/78</strain>
    </source>
</reference>
<dbReference type="PANTHER" id="PTHR43675">
    <property type="entry name" value="ARSENITE METHYLTRANSFERASE"/>
    <property type="match status" value="1"/>
</dbReference>
<dbReference type="InterPro" id="IPR029063">
    <property type="entry name" value="SAM-dependent_MTases_sf"/>
</dbReference>
<protein>
    <recommendedName>
        <fullName evidence="3">Cyclopropane-fatty-acyl-phospholipid synthase</fullName>
    </recommendedName>
</protein>
<proteinExistence type="predicted"/>
<dbReference type="PANTHER" id="PTHR43675:SF30">
    <property type="entry name" value="CYCLOPROPANE-FATTY-ACYL-PHOSPHOLIPID SYNTHASE"/>
    <property type="match status" value="1"/>
</dbReference>
<reference evidence="1" key="4">
    <citation type="submission" date="2019-03" db="UniProtKB">
        <authorList>
            <consortium name="EnsemblPlants"/>
        </authorList>
    </citation>
    <scope>IDENTIFICATION</scope>
</reference>
<dbReference type="SUPFAM" id="SSF53335">
    <property type="entry name" value="S-adenosyl-L-methionine-dependent methyltransferases"/>
    <property type="match status" value="1"/>
</dbReference>
<evidence type="ECO:0000313" key="2">
    <source>
        <dbReference type="Proteomes" id="UP000015105"/>
    </source>
</evidence>
<dbReference type="CDD" id="cd02440">
    <property type="entry name" value="AdoMet_MTases"/>
    <property type="match status" value="1"/>
</dbReference>
<dbReference type="Pfam" id="PF02353">
    <property type="entry name" value="CMAS"/>
    <property type="match status" value="1"/>
</dbReference>
<dbReference type="InterPro" id="IPR026669">
    <property type="entry name" value="Arsenite_MeTrfase-like"/>
</dbReference>
<evidence type="ECO:0008006" key="3">
    <source>
        <dbReference type="Google" id="ProtNLM"/>
    </source>
</evidence>
<dbReference type="Gene3D" id="3.40.50.150">
    <property type="entry name" value="Vaccinia Virus protein VP39"/>
    <property type="match status" value="1"/>
</dbReference>
<accession>A0A453ACY3</accession>
<reference evidence="2" key="1">
    <citation type="journal article" date="2014" name="Science">
        <title>Ancient hybridizations among the ancestral genomes of bread wheat.</title>
        <authorList>
            <consortium name="International Wheat Genome Sequencing Consortium,"/>
            <person name="Marcussen T."/>
            <person name="Sandve S.R."/>
            <person name="Heier L."/>
            <person name="Spannagl M."/>
            <person name="Pfeifer M."/>
            <person name="Jakobsen K.S."/>
            <person name="Wulff B.B."/>
            <person name="Steuernagel B."/>
            <person name="Mayer K.F."/>
            <person name="Olsen O.A."/>
        </authorList>
    </citation>
    <scope>NUCLEOTIDE SEQUENCE [LARGE SCALE GENOMIC DNA]</scope>
    <source>
        <strain evidence="2">cv. AL8/78</strain>
    </source>
</reference>
<dbReference type="EnsemblPlants" id="AET2Gv20074200.24">
    <property type="protein sequence ID" value="AET2Gv20074200.24"/>
    <property type="gene ID" value="AET2Gv20074200"/>
</dbReference>
<reference evidence="1" key="5">
    <citation type="journal article" date="2021" name="G3 (Bethesda)">
        <title>Aegilops tauschii genome assembly Aet v5.0 features greater sequence contiguity and improved annotation.</title>
        <authorList>
            <person name="Wang L."/>
            <person name="Zhu T."/>
            <person name="Rodriguez J.C."/>
            <person name="Deal K.R."/>
            <person name="Dubcovsky J."/>
            <person name="McGuire P.E."/>
            <person name="Lux T."/>
            <person name="Spannagl M."/>
            <person name="Mayer K.F.X."/>
            <person name="Baldrich P."/>
            <person name="Meyers B.C."/>
            <person name="Huo N."/>
            <person name="Gu Y.Q."/>
            <person name="Zhou H."/>
            <person name="Devos K.M."/>
            <person name="Bennetzen J.L."/>
            <person name="Unver T."/>
            <person name="Budak H."/>
            <person name="Gulick P.J."/>
            <person name="Galiba G."/>
            <person name="Kalapos B."/>
            <person name="Nelson D.R."/>
            <person name="Li P."/>
            <person name="You F.M."/>
            <person name="Luo M.C."/>
            <person name="Dvorak J."/>
        </authorList>
    </citation>
    <scope>NUCLEOTIDE SEQUENCE [LARGE SCALE GENOMIC DNA]</scope>
    <source>
        <strain evidence="1">cv. AL8/78</strain>
    </source>
</reference>
<name>A0A453ACY3_AEGTS</name>
<dbReference type="GO" id="GO:0008168">
    <property type="term" value="F:methyltransferase activity"/>
    <property type="evidence" value="ECO:0007669"/>
    <property type="project" value="TreeGrafter"/>
</dbReference>
<reference evidence="1" key="3">
    <citation type="journal article" date="2017" name="Nature">
        <title>Genome sequence of the progenitor of the wheat D genome Aegilops tauschii.</title>
        <authorList>
            <person name="Luo M.C."/>
            <person name="Gu Y.Q."/>
            <person name="Puiu D."/>
            <person name="Wang H."/>
            <person name="Twardziok S.O."/>
            <person name="Deal K.R."/>
            <person name="Huo N."/>
            <person name="Zhu T."/>
            <person name="Wang L."/>
            <person name="Wang Y."/>
            <person name="McGuire P.E."/>
            <person name="Liu S."/>
            <person name="Long H."/>
            <person name="Ramasamy R.K."/>
            <person name="Rodriguez J.C."/>
            <person name="Van S.L."/>
            <person name="Yuan L."/>
            <person name="Wang Z."/>
            <person name="Xia Z."/>
            <person name="Xiao L."/>
            <person name="Anderson O.D."/>
            <person name="Ouyang S."/>
            <person name="Liang Y."/>
            <person name="Zimin A.V."/>
            <person name="Pertea G."/>
            <person name="Qi P."/>
            <person name="Bennetzen J.L."/>
            <person name="Dai X."/>
            <person name="Dawson M.W."/>
            <person name="Muller H.G."/>
            <person name="Kugler K."/>
            <person name="Rivarola-Duarte L."/>
            <person name="Spannagl M."/>
            <person name="Mayer K.F.X."/>
            <person name="Lu F.H."/>
            <person name="Bevan M.W."/>
            <person name="Leroy P."/>
            <person name="Li P."/>
            <person name="You F.M."/>
            <person name="Sun Q."/>
            <person name="Liu Z."/>
            <person name="Lyons E."/>
            <person name="Wicker T."/>
            <person name="Salzberg S.L."/>
            <person name="Devos K.M."/>
            <person name="Dvorak J."/>
        </authorList>
    </citation>
    <scope>NUCLEOTIDE SEQUENCE [LARGE SCALE GENOMIC DNA]</scope>
    <source>
        <strain evidence="1">cv. AL8/78</strain>
    </source>
</reference>